<feature type="transmembrane region" description="Helical" evidence="8">
    <location>
        <begin position="521"/>
        <end position="543"/>
    </location>
</feature>
<dbReference type="InterPro" id="IPR036513">
    <property type="entry name" value="STAS_dom_sf"/>
</dbReference>
<dbReference type="AlphaFoldDB" id="A0A7R9Q8J2"/>
<evidence type="ECO:0000256" key="2">
    <source>
        <dbReference type="ARBA" id="ARBA00022448"/>
    </source>
</evidence>
<evidence type="ECO:0000256" key="5">
    <source>
        <dbReference type="ARBA" id="ARBA00022970"/>
    </source>
</evidence>
<feature type="transmembrane region" description="Helical" evidence="8">
    <location>
        <begin position="40"/>
        <end position="60"/>
    </location>
</feature>
<feature type="transmembrane region" description="Helical" evidence="8">
    <location>
        <begin position="235"/>
        <end position="253"/>
    </location>
</feature>
<dbReference type="Pfam" id="PF01740">
    <property type="entry name" value="STAS"/>
    <property type="match status" value="1"/>
</dbReference>
<dbReference type="Gene3D" id="1.10.3860.10">
    <property type="entry name" value="Sodium:dicarboxylate symporter"/>
    <property type="match status" value="1"/>
</dbReference>
<feature type="transmembrane region" description="Helical" evidence="8">
    <location>
        <begin position="6"/>
        <end position="33"/>
    </location>
</feature>
<keyword evidence="2" id="KW-0813">Transport</keyword>
<evidence type="ECO:0000256" key="1">
    <source>
        <dbReference type="ARBA" id="ARBA00004141"/>
    </source>
</evidence>
<dbReference type="SUPFAM" id="SSF52091">
    <property type="entry name" value="SpoIIaa-like"/>
    <property type="match status" value="1"/>
</dbReference>
<dbReference type="OrthoDB" id="5877963at2759"/>
<dbReference type="HAMAP" id="MF_01582">
    <property type="entry name" value="Ser_Thr_transp_SstT"/>
    <property type="match status" value="1"/>
</dbReference>
<dbReference type="InterPro" id="IPR001902">
    <property type="entry name" value="SLC26A/SulP_fam"/>
</dbReference>
<dbReference type="Gene3D" id="3.30.750.24">
    <property type="entry name" value="STAS domain"/>
    <property type="match status" value="1"/>
</dbReference>
<name>A0A7R9Q8J2_9ACAR</name>
<keyword evidence="11" id="KW-1185">Reference proteome</keyword>
<feature type="transmembrane region" description="Helical" evidence="8">
    <location>
        <begin position="297"/>
        <end position="325"/>
    </location>
</feature>
<feature type="transmembrane region" description="Helical" evidence="8">
    <location>
        <begin position="260"/>
        <end position="277"/>
    </location>
</feature>
<gene>
    <name evidence="10" type="ORF">ONB1V03_LOCUS133</name>
</gene>
<dbReference type="PANTHER" id="PTHR11814">
    <property type="entry name" value="SULFATE TRANSPORTER"/>
    <property type="match status" value="1"/>
</dbReference>
<feature type="transmembrane region" description="Helical" evidence="8">
    <location>
        <begin position="468"/>
        <end position="487"/>
    </location>
</feature>
<evidence type="ECO:0000256" key="7">
    <source>
        <dbReference type="ARBA" id="ARBA00023136"/>
    </source>
</evidence>
<dbReference type="PRINTS" id="PR00173">
    <property type="entry name" value="EDTRNSPORT"/>
</dbReference>
<dbReference type="EMBL" id="CAJPVJ010000003">
    <property type="protein sequence ID" value="CAG2156690.1"/>
    <property type="molecule type" value="Genomic_DNA"/>
</dbReference>
<feature type="transmembrane region" description="Helical" evidence="8">
    <location>
        <begin position="200"/>
        <end position="223"/>
    </location>
</feature>
<reference evidence="10" key="1">
    <citation type="submission" date="2020-11" db="EMBL/GenBank/DDBJ databases">
        <authorList>
            <person name="Tran Van P."/>
        </authorList>
    </citation>
    <scope>NUCLEOTIDE SEQUENCE</scope>
</reference>
<proteinExistence type="inferred from homology"/>
<dbReference type="SUPFAM" id="SSF118215">
    <property type="entry name" value="Proton glutamate symport protein"/>
    <property type="match status" value="1"/>
</dbReference>
<evidence type="ECO:0000313" key="11">
    <source>
        <dbReference type="Proteomes" id="UP000728032"/>
    </source>
</evidence>
<accession>A0A7R9Q8J2</accession>
<keyword evidence="5" id="KW-0029">Amino-acid transport</keyword>
<protein>
    <recommendedName>
        <fullName evidence="9">STAS domain-containing protein</fullName>
    </recommendedName>
</protein>
<sequence>MLVPQGMAYAMVAGLPPVTGLYASILPMIIYAIVGGSPTLSIGPVALISMMTFATLEPLYEVGSPVYIQAACLLALLVGILSSLLGIFRFGFLIRLISHPLCQSFAHSLQFWVKALPLVLVFISIGLIHFLHIDQFGIKTVGEIPSGFPPIAMPYWRWDLVIQLLPGAAMITMVSFVESISIAQTTAFQQRSELNSNQELIALGLANFSAGVTSAFPVTGSLSRTVVNADAGAKTPMAGVLSSIFIVIVSLYFTGLFKQLPLAILAVTIMVSIWKLVDFKPFIETWRYSKADGIAMWVTFFGVLCIDISTGLIIGIVSTFLLLLWRISRPHIAVIGLVEGTQHFRNISRHDVLTSTNIVSIRIDENLKVSKHPELHHVVINCSSISNIDASALETLEEINSDLNKLKIQMHLTEVKGPVMDRLKQSNLIRQLSGNIYLTHYQAMHQLDAQTFKYAACSSILDQFRHKVAYLFPNSAQYFIILGELFIKALKSIAPILVFVLVLSSIANFKVGEGASNLKPILGLYAIGMLLAAISAITISTMFPSTLVFAHASEVTLQPPGSVAEVLKNLLLSFISNPITALHEANFIGILAWAVGLGAALRHGSETTQQVITDVADAINAIIRVVIAFAPVGIFGLVVATFAQAGLETLKNYAQLIAVLIGTMLFVALVINPLIVGFVMRKNPYPLVLKCLRESGITAFFTRSSAANIPVNLDLAKRLGVNDTTANVAIPLGATINMAGAAVTITVLTLAAVHTLGIQVDIVTMVILSVVSVVTACGASGVAGGSLLLIPVACGLFGIPSEISMQVIAIGMVISVLQDSTETALNSSTDVLFTAAVDLSKK</sequence>
<evidence type="ECO:0000256" key="4">
    <source>
        <dbReference type="ARBA" id="ARBA00022692"/>
    </source>
</evidence>
<keyword evidence="4 8" id="KW-0812">Transmembrane</keyword>
<feature type="transmembrane region" description="Helical" evidence="8">
    <location>
        <begin position="766"/>
        <end position="799"/>
    </location>
</feature>
<feature type="transmembrane region" description="Helical" evidence="8">
    <location>
        <begin position="111"/>
        <end position="131"/>
    </location>
</feature>
<dbReference type="GO" id="GO:0015826">
    <property type="term" value="P:threonine transport"/>
    <property type="evidence" value="ECO:0007669"/>
    <property type="project" value="InterPro"/>
</dbReference>
<dbReference type="InterPro" id="IPR023025">
    <property type="entry name" value="Ser_Thr_transp_SstT"/>
</dbReference>
<dbReference type="CDD" id="cd07042">
    <property type="entry name" value="STAS_SulP_like_sulfate_transporter"/>
    <property type="match status" value="1"/>
</dbReference>
<dbReference type="FunFam" id="1.10.3860.10:FF:000003">
    <property type="entry name" value="Serine/threonine transporter sstT"/>
    <property type="match status" value="1"/>
</dbReference>
<dbReference type="InterPro" id="IPR036458">
    <property type="entry name" value="Na:dicarbo_symporter_sf"/>
</dbReference>
<dbReference type="NCBIfam" id="NF010151">
    <property type="entry name" value="PRK13628.1"/>
    <property type="match status" value="1"/>
</dbReference>
<evidence type="ECO:0000256" key="6">
    <source>
        <dbReference type="ARBA" id="ARBA00022989"/>
    </source>
</evidence>
<feature type="transmembrane region" description="Helical" evidence="8">
    <location>
        <begin position="493"/>
        <end position="509"/>
    </location>
</feature>
<feature type="transmembrane region" description="Helical" evidence="8">
    <location>
        <begin position="622"/>
        <end position="647"/>
    </location>
</feature>
<feature type="transmembrane region" description="Helical" evidence="8">
    <location>
        <begin position="66"/>
        <end position="90"/>
    </location>
</feature>
<evidence type="ECO:0000313" key="10">
    <source>
        <dbReference type="EMBL" id="CAD7636357.1"/>
    </source>
</evidence>
<comment type="subcellular location">
    <subcellularLocation>
        <location evidence="1">Membrane</location>
        <topology evidence="1">Multi-pass membrane protein</topology>
    </subcellularLocation>
</comment>
<evidence type="ECO:0000256" key="3">
    <source>
        <dbReference type="ARBA" id="ARBA00022475"/>
    </source>
</evidence>
<keyword evidence="3" id="KW-1003">Cell membrane</keyword>
<dbReference type="Pfam" id="PF00916">
    <property type="entry name" value="Sulfate_transp"/>
    <property type="match status" value="2"/>
</dbReference>
<keyword evidence="6 8" id="KW-1133">Transmembrane helix</keyword>
<feature type="transmembrane region" description="Helical" evidence="8">
    <location>
        <begin position="160"/>
        <end position="180"/>
    </location>
</feature>
<dbReference type="InterPro" id="IPR002645">
    <property type="entry name" value="STAS_dom"/>
</dbReference>
<dbReference type="GO" id="GO:0015293">
    <property type="term" value="F:symporter activity"/>
    <property type="evidence" value="ECO:0007669"/>
    <property type="project" value="UniProtKB-KW"/>
</dbReference>
<dbReference type="PROSITE" id="PS50801">
    <property type="entry name" value="STAS"/>
    <property type="match status" value="1"/>
</dbReference>
<evidence type="ECO:0000259" key="9">
    <source>
        <dbReference type="PROSITE" id="PS50801"/>
    </source>
</evidence>
<dbReference type="InterPro" id="IPR011547">
    <property type="entry name" value="SLC26A/SulP_dom"/>
</dbReference>
<dbReference type="Pfam" id="PF00375">
    <property type="entry name" value="SDF"/>
    <property type="match status" value="1"/>
</dbReference>
<dbReference type="InterPro" id="IPR001991">
    <property type="entry name" value="Na-dicarboxylate_symporter"/>
</dbReference>
<dbReference type="GO" id="GO:0016020">
    <property type="term" value="C:membrane"/>
    <property type="evidence" value="ECO:0007669"/>
    <property type="project" value="UniProtKB-SubCell"/>
</dbReference>
<organism evidence="10">
    <name type="scientific">Oppiella nova</name>
    <dbReference type="NCBI Taxonomy" id="334625"/>
    <lineage>
        <taxon>Eukaryota</taxon>
        <taxon>Metazoa</taxon>
        <taxon>Ecdysozoa</taxon>
        <taxon>Arthropoda</taxon>
        <taxon>Chelicerata</taxon>
        <taxon>Arachnida</taxon>
        <taxon>Acari</taxon>
        <taxon>Acariformes</taxon>
        <taxon>Sarcoptiformes</taxon>
        <taxon>Oribatida</taxon>
        <taxon>Brachypylina</taxon>
        <taxon>Oppioidea</taxon>
        <taxon>Oppiidae</taxon>
        <taxon>Oppiella</taxon>
    </lineage>
</organism>
<evidence type="ECO:0000256" key="8">
    <source>
        <dbReference type="SAM" id="Phobius"/>
    </source>
</evidence>
<feature type="transmembrane region" description="Helical" evidence="8">
    <location>
        <begin position="653"/>
        <end position="680"/>
    </location>
</feature>
<dbReference type="GO" id="GO:0032329">
    <property type="term" value="P:serine transport"/>
    <property type="evidence" value="ECO:0007669"/>
    <property type="project" value="InterPro"/>
</dbReference>
<dbReference type="Proteomes" id="UP000728032">
    <property type="component" value="Unassembled WGS sequence"/>
</dbReference>
<keyword evidence="7 8" id="KW-0472">Membrane</keyword>
<feature type="transmembrane region" description="Helical" evidence="8">
    <location>
        <begin position="581"/>
        <end position="601"/>
    </location>
</feature>
<feature type="domain" description="STAS" evidence="9">
    <location>
        <begin position="369"/>
        <end position="447"/>
    </location>
</feature>
<dbReference type="EMBL" id="OC914828">
    <property type="protein sequence ID" value="CAD7636357.1"/>
    <property type="molecule type" value="Genomic_DNA"/>
</dbReference>